<dbReference type="EMBL" id="JANQDX010000001">
    <property type="protein sequence ID" value="KAL0928366.1"/>
    <property type="molecule type" value="Genomic_DNA"/>
</dbReference>
<organism evidence="1 2">
    <name type="scientific">Dendrobium thyrsiflorum</name>
    <name type="common">Pinecone-like raceme dendrobium</name>
    <name type="synonym">Orchid</name>
    <dbReference type="NCBI Taxonomy" id="117978"/>
    <lineage>
        <taxon>Eukaryota</taxon>
        <taxon>Viridiplantae</taxon>
        <taxon>Streptophyta</taxon>
        <taxon>Embryophyta</taxon>
        <taxon>Tracheophyta</taxon>
        <taxon>Spermatophyta</taxon>
        <taxon>Magnoliopsida</taxon>
        <taxon>Liliopsida</taxon>
        <taxon>Asparagales</taxon>
        <taxon>Orchidaceae</taxon>
        <taxon>Epidendroideae</taxon>
        <taxon>Malaxideae</taxon>
        <taxon>Dendrobiinae</taxon>
        <taxon>Dendrobium</taxon>
    </lineage>
</organism>
<reference evidence="1 2" key="1">
    <citation type="journal article" date="2024" name="Plant Biotechnol. J.">
        <title>Dendrobium thyrsiflorum genome and its molecular insights into genes involved in important horticultural traits.</title>
        <authorList>
            <person name="Chen B."/>
            <person name="Wang J.Y."/>
            <person name="Zheng P.J."/>
            <person name="Li K.L."/>
            <person name="Liang Y.M."/>
            <person name="Chen X.F."/>
            <person name="Zhang C."/>
            <person name="Zhao X."/>
            <person name="He X."/>
            <person name="Zhang G.Q."/>
            <person name="Liu Z.J."/>
            <person name="Xu Q."/>
        </authorList>
    </citation>
    <scope>NUCLEOTIDE SEQUENCE [LARGE SCALE GENOMIC DNA]</scope>
    <source>
        <strain evidence="1">GZMU011</strain>
    </source>
</reference>
<sequence>MFANENVAVASSNPLCPVTSLIGADNGVVSAFGVEVTKASVNSLVVGLVGPSFVGPLVDPVASEVIVLVSENLDVCMVISDNPEPEVCLDPSTVLEGAGCFIVASPIVIEKSPIDFVYGDNRVEELEGHCMNARHSVLGVTAEISPVNDLDSPVGAFLPSPLVDVPISLISNVAMLAHLASKLKDCHVDHSN</sequence>
<comment type="caution">
    <text evidence="1">The sequence shown here is derived from an EMBL/GenBank/DDBJ whole genome shotgun (WGS) entry which is preliminary data.</text>
</comment>
<evidence type="ECO:0000313" key="1">
    <source>
        <dbReference type="EMBL" id="KAL0928366.1"/>
    </source>
</evidence>
<accession>A0ABD0VTV0</accession>
<dbReference type="Proteomes" id="UP001552299">
    <property type="component" value="Unassembled WGS sequence"/>
</dbReference>
<gene>
    <name evidence="1" type="ORF">M5K25_000242</name>
</gene>
<name>A0ABD0VTV0_DENTH</name>
<evidence type="ECO:0000313" key="2">
    <source>
        <dbReference type="Proteomes" id="UP001552299"/>
    </source>
</evidence>
<proteinExistence type="predicted"/>
<protein>
    <submittedName>
        <fullName evidence="1">Uncharacterized protein</fullName>
    </submittedName>
</protein>
<dbReference type="AlphaFoldDB" id="A0ABD0VTV0"/>
<keyword evidence="2" id="KW-1185">Reference proteome</keyword>